<gene>
    <name evidence="2" type="ORF">SAMN05216551_11285</name>
</gene>
<organism evidence="2 3">
    <name type="scientific">Chitinasiproducens palmae</name>
    <dbReference type="NCBI Taxonomy" id="1770053"/>
    <lineage>
        <taxon>Bacteria</taxon>
        <taxon>Pseudomonadati</taxon>
        <taxon>Pseudomonadota</taxon>
        <taxon>Betaproteobacteria</taxon>
        <taxon>Burkholderiales</taxon>
        <taxon>Burkholderiaceae</taxon>
        <taxon>Chitinasiproducens</taxon>
    </lineage>
</organism>
<sequence>MQFMESHNHRKQRRPAPPASGRGHDTAVDVVTAEQVIPRATLDKVNALIDANRAHSPVGLPTGLVVAAAVADASAACLREVEAFRQLEAQLRRKARLFVARYAGKRLDERPLHIVRCVDRTTGRESHCRHFDSHALTVLIPLQIAEDGSRNGDLLIYRRRRTPPSTLVNLLDKARHGAQRNLPLRLRRTLTDFDLRHGRCDRVRCVPGNVYAFNGFVTQHANLDILGGERRSLLIHWYDPGASAGVSTALRRIRRICDRLRGA</sequence>
<reference evidence="3" key="1">
    <citation type="submission" date="2016-09" db="EMBL/GenBank/DDBJ databases">
        <authorList>
            <person name="Varghese N."/>
            <person name="Submissions S."/>
        </authorList>
    </citation>
    <scope>NUCLEOTIDE SEQUENCE [LARGE SCALE GENOMIC DNA]</scope>
    <source>
        <strain evidence="3">JS23</strain>
    </source>
</reference>
<feature type="region of interest" description="Disordered" evidence="1">
    <location>
        <begin position="1"/>
        <end position="24"/>
    </location>
</feature>
<evidence type="ECO:0000256" key="1">
    <source>
        <dbReference type="SAM" id="MobiDB-lite"/>
    </source>
</evidence>
<dbReference type="STRING" id="1770053.SAMN05216551_11285"/>
<evidence type="ECO:0000313" key="2">
    <source>
        <dbReference type="EMBL" id="SDV50560.1"/>
    </source>
</evidence>
<accession>A0A1H2PTU2</accession>
<evidence type="ECO:0000313" key="3">
    <source>
        <dbReference type="Proteomes" id="UP000243719"/>
    </source>
</evidence>
<keyword evidence="3" id="KW-1185">Reference proteome</keyword>
<dbReference type="EMBL" id="FNLO01000012">
    <property type="protein sequence ID" value="SDV50560.1"/>
    <property type="molecule type" value="Genomic_DNA"/>
</dbReference>
<name>A0A1H2PTU2_9BURK</name>
<proteinExistence type="predicted"/>
<protein>
    <submittedName>
        <fullName evidence="2">Uncharacterized protein</fullName>
    </submittedName>
</protein>
<dbReference type="Proteomes" id="UP000243719">
    <property type="component" value="Unassembled WGS sequence"/>
</dbReference>
<dbReference type="AlphaFoldDB" id="A0A1H2PTU2"/>